<dbReference type="Proteomes" id="UP001165205">
    <property type="component" value="Unassembled WGS sequence"/>
</dbReference>
<reference evidence="1" key="1">
    <citation type="submission" date="2023-04" db="EMBL/GenBank/DDBJ databases">
        <title>Aspergillus oryzae NBRC 4228.</title>
        <authorList>
            <person name="Ichikawa N."/>
            <person name="Sato H."/>
            <person name="Tonouchi N."/>
        </authorList>
    </citation>
    <scope>NUCLEOTIDE SEQUENCE</scope>
    <source>
        <strain evidence="1">NBRC 4228</strain>
    </source>
</reference>
<evidence type="ECO:0000313" key="1">
    <source>
        <dbReference type="EMBL" id="GMG31263.1"/>
    </source>
</evidence>
<organism evidence="1 2">
    <name type="scientific">Aspergillus oryzae</name>
    <name type="common">Yellow koji mold</name>
    <dbReference type="NCBI Taxonomy" id="5062"/>
    <lineage>
        <taxon>Eukaryota</taxon>
        <taxon>Fungi</taxon>
        <taxon>Dikarya</taxon>
        <taxon>Ascomycota</taxon>
        <taxon>Pezizomycotina</taxon>
        <taxon>Eurotiomycetes</taxon>
        <taxon>Eurotiomycetidae</taxon>
        <taxon>Eurotiales</taxon>
        <taxon>Aspergillaceae</taxon>
        <taxon>Aspergillus</taxon>
        <taxon>Aspergillus subgen. Circumdati</taxon>
    </lineage>
</organism>
<dbReference type="EMBL" id="BSYA01000082">
    <property type="protein sequence ID" value="GMG31263.1"/>
    <property type="molecule type" value="Genomic_DNA"/>
</dbReference>
<dbReference type="AlphaFoldDB" id="A0AAN4YQL4"/>
<protein>
    <submittedName>
        <fullName evidence="1">Unnamed protein product</fullName>
    </submittedName>
</protein>
<proteinExistence type="predicted"/>
<evidence type="ECO:0000313" key="2">
    <source>
        <dbReference type="Proteomes" id="UP001165205"/>
    </source>
</evidence>
<comment type="caution">
    <text evidence="1">The sequence shown here is derived from an EMBL/GenBank/DDBJ whole genome shotgun (WGS) entry which is preliminary data.</text>
</comment>
<sequence>MFYLLNHPTKARVVDRDLQSRPTEPTMLAASIPKSNKIGSRVESRGVLSSPQHRYGLTQLASTVSEEEGRAEAMAAPEMKRESAVKNLIVFVGIIVLFKIYRWKDEEVAFEPESAGLLD</sequence>
<accession>A0AAN4YQL4</accession>
<name>A0AAN4YQL4_ASPOZ</name>
<gene>
    <name evidence="1" type="ORF">Aory04_000718100</name>
</gene>